<dbReference type="Proteomes" id="UP000027073">
    <property type="component" value="Unassembled WGS sequence"/>
</dbReference>
<reference evidence="3" key="1">
    <citation type="journal article" date="2014" name="Proc. Natl. Acad. Sci. U.S.A.">
        <title>Extensive sampling of basidiomycete genomes demonstrates inadequacy of the white-rot/brown-rot paradigm for wood decay fungi.</title>
        <authorList>
            <person name="Riley R."/>
            <person name="Salamov A.A."/>
            <person name="Brown D.W."/>
            <person name="Nagy L.G."/>
            <person name="Floudas D."/>
            <person name="Held B.W."/>
            <person name="Levasseur A."/>
            <person name="Lombard V."/>
            <person name="Morin E."/>
            <person name="Otillar R."/>
            <person name="Lindquist E.A."/>
            <person name="Sun H."/>
            <person name="LaButti K.M."/>
            <person name="Schmutz J."/>
            <person name="Jabbour D."/>
            <person name="Luo H."/>
            <person name="Baker S.E."/>
            <person name="Pisabarro A.G."/>
            <person name="Walton J.D."/>
            <person name="Blanchette R.A."/>
            <person name="Henrissat B."/>
            <person name="Martin F."/>
            <person name="Cullen D."/>
            <person name="Hibbett D.S."/>
            <person name="Grigoriev I.V."/>
        </authorList>
    </citation>
    <scope>NUCLEOTIDE SEQUENCE [LARGE SCALE GENOMIC DNA]</scope>
    <source>
        <strain evidence="3">PC15</strain>
    </source>
</reference>
<evidence type="ECO:0000313" key="3">
    <source>
        <dbReference type="Proteomes" id="UP000027073"/>
    </source>
</evidence>
<evidence type="ECO:0000259" key="1">
    <source>
        <dbReference type="Pfam" id="PF01693"/>
    </source>
</evidence>
<sequence length="208" mass="21659">MQVNYSVAELSTLFSQHGIAVPAALQAEFDDALSDQVAVATAPASPTDAAAVEIEPEETVIGGDGSIRCPNCNTHLALFAVTLPTLSAILRLPLHTRATNVPAVPAANVAPAADAANAVPAADDAPVALPATTVLPPPVTSNSRSSRWYAVTVGRQTGVFYAKWDEQINDLVSGVPFWNAPRFATEGEARTYFAHQAAAGKVHVHTSP</sequence>
<dbReference type="HOGENOM" id="CLU_125100_0_0_1"/>
<dbReference type="OrthoDB" id="3270804at2759"/>
<gene>
    <name evidence="2" type="ORF">PLEOSDRAFT_1099967</name>
</gene>
<accession>A0A067PC76</accession>
<dbReference type="AlphaFoldDB" id="A0A067PC76"/>
<name>A0A067PC76_PLEO1</name>
<dbReference type="InterPro" id="IPR037056">
    <property type="entry name" value="RNase_H1_N_sf"/>
</dbReference>
<evidence type="ECO:0000313" key="2">
    <source>
        <dbReference type="EMBL" id="KDQ34027.1"/>
    </source>
</evidence>
<feature type="domain" description="Ribonuclease H1 N-terminal" evidence="1">
    <location>
        <begin position="148"/>
        <end position="192"/>
    </location>
</feature>
<dbReference type="VEuPathDB" id="FungiDB:PLEOSDRAFT_1099967"/>
<dbReference type="Pfam" id="PF01693">
    <property type="entry name" value="Cauli_VI"/>
    <property type="match status" value="1"/>
</dbReference>
<protein>
    <recommendedName>
        <fullName evidence="1">Ribonuclease H1 N-terminal domain-containing protein</fullName>
    </recommendedName>
</protein>
<dbReference type="Gene3D" id="3.40.970.10">
    <property type="entry name" value="Ribonuclease H1, N-terminal domain"/>
    <property type="match status" value="1"/>
</dbReference>
<dbReference type="InParanoid" id="A0A067PC76"/>
<proteinExistence type="predicted"/>
<organism evidence="2 3">
    <name type="scientific">Pleurotus ostreatus (strain PC15)</name>
    <name type="common">Oyster mushroom</name>
    <dbReference type="NCBI Taxonomy" id="1137138"/>
    <lineage>
        <taxon>Eukaryota</taxon>
        <taxon>Fungi</taxon>
        <taxon>Dikarya</taxon>
        <taxon>Basidiomycota</taxon>
        <taxon>Agaricomycotina</taxon>
        <taxon>Agaricomycetes</taxon>
        <taxon>Agaricomycetidae</taxon>
        <taxon>Agaricales</taxon>
        <taxon>Pleurotineae</taxon>
        <taxon>Pleurotaceae</taxon>
        <taxon>Pleurotus</taxon>
    </lineage>
</organism>
<dbReference type="InterPro" id="IPR011320">
    <property type="entry name" value="RNase_H1_N"/>
</dbReference>
<dbReference type="EMBL" id="KL198004">
    <property type="protein sequence ID" value="KDQ34027.1"/>
    <property type="molecule type" value="Genomic_DNA"/>
</dbReference>
<dbReference type="STRING" id="1137138.A0A067PC76"/>